<sequence>MLRRKLRSRGSMARPPSPASEQRLPPSLHLLRAEAPSRLLLLHMLRSSRHPLLQMPLRHPSPLPPVPLRRTTIPMPSLRFPFPDLLLLLPHRSARG</sequence>
<accession>A0AAP0ATL2</accession>
<evidence type="ECO:0000256" key="1">
    <source>
        <dbReference type="SAM" id="MobiDB-lite"/>
    </source>
</evidence>
<feature type="region of interest" description="Disordered" evidence="1">
    <location>
        <begin position="1"/>
        <end position="27"/>
    </location>
</feature>
<proteinExistence type="predicted"/>
<dbReference type="Proteomes" id="UP001418222">
    <property type="component" value="Unassembled WGS sequence"/>
</dbReference>
<protein>
    <submittedName>
        <fullName evidence="2">Uncharacterized protein</fullName>
    </submittedName>
</protein>
<keyword evidence="3" id="KW-1185">Reference proteome</keyword>
<organism evidence="2 3">
    <name type="scientific">Platanthera zijinensis</name>
    <dbReference type="NCBI Taxonomy" id="2320716"/>
    <lineage>
        <taxon>Eukaryota</taxon>
        <taxon>Viridiplantae</taxon>
        <taxon>Streptophyta</taxon>
        <taxon>Embryophyta</taxon>
        <taxon>Tracheophyta</taxon>
        <taxon>Spermatophyta</taxon>
        <taxon>Magnoliopsida</taxon>
        <taxon>Liliopsida</taxon>
        <taxon>Asparagales</taxon>
        <taxon>Orchidaceae</taxon>
        <taxon>Orchidoideae</taxon>
        <taxon>Orchideae</taxon>
        <taxon>Orchidinae</taxon>
        <taxon>Platanthera</taxon>
    </lineage>
</organism>
<name>A0AAP0ATL2_9ASPA</name>
<evidence type="ECO:0000313" key="3">
    <source>
        <dbReference type="Proteomes" id="UP001418222"/>
    </source>
</evidence>
<dbReference type="EMBL" id="JBBWWQ010000021">
    <property type="protein sequence ID" value="KAK8914082.1"/>
    <property type="molecule type" value="Genomic_DNA"/>
</dbReference>
<comment type="caution">
    <text evidence="2">The sequence shown here is derived from an EMBL/GenBank/DDBJ whole genome shotgun (WGS) entry which is preliminary data.</text>
</comment>
<evidence type="ECO:0000313" key="2">
    <source>
        <dbReference type="EMBL" id="KAK8914082.1"/>
    </source>
</evidence>
<reference evidence="2 3" key="1">
    <citation type="journal article" date="2022" name="Nat. Plants">
        <title>Genomes of leafy and leafless Platanthera orchids illuminate the evolution of mycoheterotrophy.</title>
        <authorList>
            <person name="Li M.H."/>
            <person name="Liu K.W."/>
            <person name="Li Z."/>
            <person name="Lu H.C."/>
            <person name="Ye Q.L."/>
            <person name="Zhang D."/>
            <person name="Wang J.Y."/>
            <person name="Li Y.F."/>
            <person name="Zhong Z.M."/>
            <person name="Liu X."/>
            <person name="Yu X."/>
            <person name="Liu D.K."/>
            <person name="Tu X.D."/>
            <person name="Liu B."/>
            <person name="Hao Y."/>
            <person name="Liao X.Y."/>
            <person name="Jiang Y.T."/>
            <person name="Sun W.H."/>
            <person name="Chen J."/>
            <person name="Chen Y.Q."/>
            <person name="Ai Y."/>
            <person name="Zhai J.W."/>
            <person name="Wu S.S."/>
            <person name="Zhou Z."/>
            <person name="Hsiao Y.Y."/>
            <person name="Wu W.L."/>
            <person name="Chen Y.Y."/>
            <person name="Lin Y.F."/>
            <person name="Hsu J.L."/>
            <person name="Li C.Y."/>
            <person name="Wang Z.W."/>
            <person name="Zhao X."/>
            <person name="Zhong W.Y."/>
            <person name="Ma X.K."/>
            <person name="Ma L."/>
            <person name="Huang J."/>
            <person name="Chen G.Z."/>
            <person name="Huang M.Z."/>
            <person name="Huang L."/>
            <person name="Peng D.H."/>
            <person name="Luo Y.B."/>
            <person name="Zou S.Q."/>
            <person name="Chen S.P."/>
            <person name="Lan S."/>
            <person name="Tsai W.C."/>
            <person name="Van de Peer Y."/>
            <person name="Liu Z.J."/>
        </authorList>
    </citation>
    <scope>NUCLEOTIDE SEQUENCE [LARGE SCALE GENOMIC DNA]</scope>
    <source>
        <strain evidence="2">Lor287</strain>
    </source>
</reference>
<dbReference type="AlphaFoldDB" id="A0AAP0ATL2"/>
<gene>
    <name evidence="2" type="ORF">KSP39_PZI023883</name>
</gene>